<dbReference type="OrthoDB" id="10265871at2759"/>
<dbReference type="InterPro" id="IPR056362">
    <property type="entry name" value="AtuA-like_ferredoxin_dom"/>
</dbReference>
<evidence type="ECO:0000259" key="2">
    <source>
        <dbReference type="Pfam" id="PF23544"/>
    </source>
</evidence>
<dbReference type="Pfam" id="PF23544">
    <property type="entry name" value="AtuA_ferredoxin"/>
    <property type="match status" value="1"/>
</dbReference>
<protein>
    <submittedName>
        <fullName evidence="3">Rhinocladiella mackenziei CBS 650.93 unplaced genomic scaffold supercont1.3, whole genome shotgun sequence</fullName>
    </submittedName>
</protein>
<feature type="domain" description="AtuA-like ferredoxin-fold" evidence="2">
    <location>
        <begin position="544"/>
        <end position="639"/>
    </location>
</feature>
<dbReference type="GeneID" id="25292764"/>
<dbReference type="Proteomes" id="UP000053617">
    <property type="component" value="Unassembled WGS sequence"/>
</dbReference>
<dbReference type="Pfam" id="PF07287">
    <property type="entry name" value="AtuA"/>
    <property type="match status" value="1"/>
</dbReference>
<dbReference type="PANTHER" id="PTHR47585">
    <property type="match status" value="1"/>
</dbReference>
<accession>A0A0D2FWR7</accession>
<evidence type="ECO:0000313" key="4">
    <source>
        <dbReference type="Proteomes" id="UP000053617"/>
    </source>
</evidence>
<sequence>MTLTNDVYSSISNSSTGSMTNDISNGITNGESGYLHNGDKPFRRRPIVVAGCSGGTVDRSRALLDLSKLPEIDVITGDWMSEADMTVNGTRRSQLKKEIGSIEALGLSREAYHGNFLEKIQPALKYLAQNNTKVVCNAGGSNPHGLAEAVKELIKQEGLTLRVAWVEGDDVTEPVVDLIRSKTVELTNITTGKDIHSWGFEPISAQCYLGASGIAQALKDSDIIICGRVADSSPCIGAAIWWHGWEADNYKALASSLVAGHLIECSTYATGGCYSGFKKWQGKAVDLGFPIAHISHTGDFEISKEPGRDGEVSVETLTTQLVYEIQGPLYYNSTVVACLEGIRMESVGPDRVRVTRVEGLPPPPTTKVGITALGGYRAEYHIYLTGLDIKEKAEMVKTQTIAAMGPKVHQQFKRLEFQVVGSPDPDARSQDAATVDLRIFAQASDPELLAPGKFLTWCKMNILQGCPGLTPVTDPRQGTAKPYYEYWVALLDQSLVKESVHLHDGEVLHISSPAVTRTYPSQQKSYDPSDPVSAETWGPTTRVPLGYVVLGRSGDKSSDANLGLFVRHDDEWDWLRSTFTISKLKELLADDYLGKPIDRFEIPGLKAVHFLLHDHLDGGYSAGSTLDCLGKNLVEYIRAKAIDVPVKFVERGRI</sequence>
<evidence type="ECO:0000259" key="1">
    <source>
        <dbReference type="Pfam" id="PF07287"/>
    </source>
</evidence>
<dbReference type="EMBL" id="KN847477">
    <property type="protein sequence ID" value="KIX06717.1"/>
    <property type="molecule type" value="Genomic_DNA"/>
</dbReference>
<feature type="domain" description="Acyclic terpene utilisation N-terminal" evidence="1">
    <location>
        <begin position="47"/>
        <end position="502"/>
    </location>
</feature>
<dbReference type="RefSeq" id="XP_013273853.1">
    <property type="nucleotide sequence ID" value="XM_013418399.1"/>
</dbReference>
<keyword evidence="4" id="KW-1185">Reference proteome</keyword>
<dbReference type="VEuPathDB" id="FungiDB:Z518_04693"/>
<dbReference type="AlphaFoldDB" id="A0A0D2FWR7"/>
<dbReference type="HOGENOM" id="CLU_012617_0_1_1"/>
<organism evidence="3 4">
    <name type="scientific">Rhinocladiella mackenziei CBS 650.93</name>
    <dbReference type="NCBI Taxonomy" id="1442369"/>
    <lineage>
        <taxon>Eukaryota</taxon>
        <taxon>Fungi</taxon>
        <taxon>Dikarya</taxon>
        <taxon>Ascomycota</taxon>
        <taxon>Pezizomycotina</taxon>
        <taxon>Eurotiomycetes</taxon>
        <taxon>Chaetothyriomycetidae</taxon>
        <taxon>Chaetothyriales</taxon>
        <taxon>Herpotrichiellaceae</taxon>
        <taxon>Rhinocladiella</taxon>
    </lineage>
</organism>
<name>A0A0D2FWR7_9EURO</name>
<proteinExistence type="predicted"/>
<reference evidence="3 4" key="1">
    <citation type="submission" date="2015-01" db="EMBL/GenBank/DDBJ databases">
        <title>The Genome Sequence of Rhinocladiella mackenzie CBS 650.93.</title>
        <authorList>
            <consortium name="The Broad Institute Genomics Platform"/>
            <person name="Cuomo C."/>
            <person name="de Hoog S."/>
            <person name="Gorbushina A."/>
            <person name="Stielow B."/>
            <person name="Teixiera M."/>
            <person name="Abouelleil A."/>
            <person name="Chapman S.B."/>
            <person name="Priest M."/>
            <person name="Young S.K."/>
            <person name="Wortman J."/>
            <person name="Nusbaum C."/>
            <person name="Birren B."/>
        </authorList>
    </citation>
    <scope>NUCLEOTIDE SEQUENCE [LARGE SCALE GENOMIC DNA]</scope>
    <source>
        <strain evidence="3 4">CBS 650.93</strain>
    </source>
</reference>
<evidence type="ECO:0000313" key="3">
    <source>
        <dbReference type="EMBL" id="KIX06717.1"/>
    </source>
</evidence>
<dbReference type="PANTHER" id="PTHR47585:SF2">
    <property type="entry name" value="DUF1446 DOMAIN PROTEIN (AFU_ORTHOLOGUE AFUA_6G11420)"/>
    <property type="match status" value="1"/>
</dbReference>
<gene>
    <name evidence="3" type="ORF">Z518_04693</name>
</gene>
<dbReference type="InterPro" id="IPR010839">
    <property type="entry name" value="AtuA_N"/>
</dbReference>